<gene>
    <name evidence="1" type="ORF">HUK68_01950</name>
</gene>
<protein>
    <submittedName>
        <fullName evidence="1">Uncharacterized protein</fullName>
    </submittedName>
</protein>
<dbReference type="EMBL" id="CP054840">
    <property type="protein sequence ID" value="QKV51759.1"/>
    <property type="molecule type" value="Genomic_DNA"/>
</dbReference>
<organism evidence="1 2">
    <name type="scientific">Comamonas antarctica</name>
    <dbReference type="NCBI Taxonomy" id="2743470"/>
    <lineage>
        <taxon>Bacteria</taxon>
        <taxon>Pseudomonadati</taxon>
        <taxon>Pseudomonadota</taxon>
        <taxon>Betaproteobacteria</taxon>
        <taxon>Burkholderiales</taxon>
        <taxon>Comamonadaceae</taxon>
        <taxon>Comamonas</taxon>
    </lineage>
</organism>
<dbReference type="RefSeq" id="WP_175502689.1">
    <property type="nucleotide sequence ID" value="NZ_CP054840.1"/>
</dbReference>
<keyword evidence="2" id="KW-1185">Reference proteome</keyword>
<dbReference type="AlphaFoldDB" id="A0A6N1WX20"/>
<dbReference type="Proteomes" id="UP000509579">
    <property type="component" value="Chromosome"/>
</dbReference>
<accession>A0A6N1WX20</accession>
<proteinExistence type="predicted"/>
<reference evidence="1 2" key="1">
    <citation type="submission" date="2020-06" db="EMBL/GenBank/DDBJ databases">
        <title>Acidovorax antarctica sp. nov., isolated from Corinth ice sheet soil, Antarctic Fields Peninsula.</title>
        <authorList>
            <person name="Xu Q."/>
            <person name="Peng F."/>
        </authorList>
    </citation>
    <scope>NUCLEOTIDE SEQUENCE [LARGE SCALE GENOMIC DNA]</scope>
    <source>
        <strain evidence="1 2">16-35-5</strain>
    </source>
</reference>
<evidence type="ECO:0000313" key="1">
    <source>
        <dbReference type="EMBL" id="QKV51759.1"/>
    </source>
</evidence>
<name>A0A6N1WX20_9BURK</name>
<dbReference type="KEGG" id="aant:HUK68_01950"/>
<evidence type="ECO:0000313" key="2">
    <source>
        <dbReference type="Proteomes" id="UP000509579"/>
    </source>
</evidence>
<sequence>MINAFPQENPFDGIRNTDPAAISADIGARYWRSVTRTGVGQPELCQPLRFQIGSAAHSRQMREQHRLAKANNAMAAAPLLND</sequence>